<dbReference type="Proteomes" id="UP000198990">
    <property type="component" value="Unassembled WGS sequence"/>
</dbReference>
<dbReference type="GO" id="GO:0003677">
    <property type="term" value="F:DNA binding"/>
    <property type="evidence" value="ECO:0007669"/>
    <property type="project" value="UniProtKB-KW"/>
</dbReference>
<dbReference type="InterPro" id="IPR036390">
    <property type="entry name" value="WH_DNA-bd_sf"/>
</dbReference>
<dbReference type="Gene3D" id="3.40.50.2300">
    <property type="match status" value="2"/>
</dbReference>
<dbReference type="Pfam" id="PF00392">
    <property type="entry name" value="GntR"/>
    <property type="match status" value="1"/>
</dbReference>
<keyword evidence="3" id="KW-0804">Transcription</keyword>
<sequence>MPIVRRILTFTLNNNLSKHEQLVQGIIASIEDGTLSIGDQLPSINNMVEEIGYARKTIFKAYEELKNRGLIESRQLKGYFVISQETNITKRMALLLFAFQSYQEEFYKTFRKEMGKRFQIDVFFHHNNLTIFETILTNIKGKYGMYVIAPIQNQKVVPLLQSIDPKKLLLVDRYLDLGKSFSYISQEFEEVIYTSLVQLLPEIKKYKNLILYFNEESDYSPISIRIAFERFLKDYNINGTVKNNYSLGTAFKGTLYFVLGDTILWHILRDCVRKKYKIGEDIGILSQNDNVAKEIVFGGITTISTDFKEMAKMAAKHLKNEDTTQVIMPSKLIKRNSL</sequence>
<dbReference type="Pfam" id="PF13377">
    <property type="entry name" value="Peripla_BP_3"/>
    <property type="match status" value="1"/>
</dbReference>
<dbReference type="SUPFAM" id="SSF46785">
    <property type="entry name" value="Winged helix' DNA-binding domain"/>
    <property type="match status" value="1"/>
</dbReference>
<proteinExistence type="predicted"/>
<dbReference type="GO" id="GO:0003700">
    <property type="term" value="F:DNA-binding transcription factor activity"/>
    <property type="evidence" value="ECO:0007669"/>
    <property type="project" value="InterPro"/>
</dbReference>
<evidence type="ECO:0000256" key="3">
    <source>
        <dbReference type="ARBA" id="ARBA00023163"/>
    </source>
</evidence>
<dbReference type="STRING" id="228957.SAMN04488008_104427"/>
<dbReference type="PANTHER" id="PTHR38445:SF10">
    <property type="entry name" value="GNTR-FAMILY TRANSCRIPTIONAL REGULATOR"/>
    <property type="match status" value="1"/>
</dbReference>
<keyword evidence="1" id="KW-0805">Transcription regulation</keyword>
<dbReference type="SMART" id="SM00345">
    <property type="entry name" value="HTH_GNTR"/>
    <property type="match status" value="1"/>
</dbReference>
<dbReference type="InterPro" id="IPR046335">
    <property type="entry name" value="LacI/GalR-like_sensor"/>
</dbReference>
<evidence type="ECO:0000313" key="6">
    <source>
        <dbReference type="Proteomes" id="UP000198990"/>
    </source>
</evidence>
<dbReference type="Gene3D" id="1.10.10.10">
    <property type="entry name" value="Winged helix-like DNA-binding domain superfamily/Winged helix DNA-binding domain"/>
    <property type="match status" value="1"/>
</dbReference>
<dbReference type="PROSITE" id="PS50949">
    <property type="entry name" value="HTH_GNTR"/>
    <property type="match status" value="1"/>
</dbReference>
<evidence type="ECO:0000256" key="2">
    <source>
        <dbReference type="ARBA" id="ARBA00023125"/>
    </source>
</evidence>
<accession>A0A1H7RXV5</accession>
<dbReference type="InterPro" id="IPR000524">
    <property type="entry name" value="Tscrpt_reg_HTH_GntR"/>
</dbReference>
<reference evidence="6" key="1">
    <citation type="submission" date="2016-10" db="EMBL/GenBank/DDBJ databases">
        <authorList>
            <person name="Varghese N."/>
            <person name="Submissions S."/>
        </authorList>
    </citation>
    <scope>NUCLEOTIDE SEQUENCE [LARGE SCALE GENOMIC DNA]</scope>
    <source>
        <strain evidence="6">DSM 16471</strain>
    </source>
</reference>
<name>A0A1H7RXV5_9FLAO</name>
<feature type="domain" description="HTH gntR-type" evidence="4">
    <location>
        <begin position="16"/>
        <end position="84"/>
    </location>
</feature>
<gene>
    <name evidence="5" type="ORF">SAMN04488008_104427</name>
</gene>
<evidence type="ECO:0000256" key="1">
    <source>
        <dbReference type="ARBA" id="ARBA00023015"/>
    </source>
</evidence>
<dbReference type="OrthoDB" id="742238at2"/>
<dbReference type="AlphaFoldDB" id="A0A1H7RXV5"/>
<protein>
    <submittedName>
        <fullName evidence="5">Transcriptional regulator, GntR family</fullName>
    </submittedName>
</protein>
<dbReference type="EMBL" id="FNZN01000004">
    <property type="protein sequence ID" value="SEL64928.1"/>
    <property type="molecule type" value="Genomic_DNA"/>
</dbReference>
<evidence type="ECO:0000313" key="5">
    <source>
        <dbReference type="EMBL" id="SEL64928.1"/>
    </source>
</evidence>
<evidence type="ECO:0000259" key="4">
    <source>
        <dbReference type="PROSITE" id="PS50949"/>
    </source>
</evidence>
<dbReference type="InterPro" id="IPR036388">
    <property type="entry name" value="WH-like_DNA-bd_sf"/>
</dbReference>
<dbReference type="PANTHER" id="PTHR38445">
    <property type="entry name" value="HTH-TYPE TRANSCRIPTIONAL REPRESSOR YTRA"/>
    <property type="match status" value="1"/>
</dbReference>
<dbReference type="InterPro" id="IPR028082">
    <property type="entry name" value="Peripla_BP_I"/>
</dbReference>
<organism evidence="5 6">
    <name type="scientific">Maribacter orientalis</name>
    <dbReference type="NCBI Taxonomy" id="228957"/>
    <lineage>
        <taxon>Bacteria</taxon>
        <taxon>Pseudomonadati</taxon>
        <taxon>Bacteroidota</taxon>
        <taxon>Flavobacteriia</taxon>
        <taxon>Flavobacteriales</taxon>
        <taxon>Flavobacteriaceae</taxon>
        <taxon>Maribacter</taxon>
    </lineage>
</organism>
<keyword evidence="6" id="KW-1185">Reference proteome</keyword>
<dbReference type="RefSeq" id="WP_091624334.1">
    <property type="nucleotide sequence ID" value="NZ_FNZN01000004.1"/>
</dbReference>
<keyword evidence="2" id="KW-0238">DNA-binding</keyword>
<dbReference type="CDD" id="cd07377">
    <property type="entry name" value="WHTH_GntR"/>
    <property type="match status" value="1"/>
</dbReference>
<dbReference type="SUPFAM" id="SSF53822">
    <property type="entry name" value="Periplasmic binding protein-like I"/>
    <property type="match status" value="1"/>
</dbReference>